<name>A0A150P690_SORCE</name>
<dbReference type="SUPFAM" id="SSF54427">
    <property type="entry name" value="NTF2-like"/>
    <property type="match status" value="1"/>
</dbReference>
<dbReference type="AlphaFoldDB" id="A0A150P690"/>
<dbReference type="GO" id="GO:0030638">
    <property type="term" value="P:polyketide metabolic process"/>
    <property type="evidence" value="ECO:0007669"/>
    <property type="project" value="InterPro"/>
</dbReference>
<reference evidence="1 2" key="1">
    <citation type="submission" date="2014-02" db="EMBL/GenBank/DDBJ databases">
        <title>The small core and large imbalanced accessory genome model reveals a collaborative survival strategy of Sorangium cellulosum strains in nature.</title>
        <authorList>
            <person name="Han K."/>
            <person name="Peng R."/>
            <person name="Blom J."/>
            <person name="Li Y.-Z."/>
        </authorList>
    </citation>
    <scope>NUCLEOTIDE SEQUENCE [LARGE SCALE GENOMIC DNA]</scope>
    <source>
        <strain evidence="1 2">So0157-18</strain>
    </source>
</reference>
<dbReference type="InterPro" id="IPR009959">
    <property type="entry name" value="Cyclase_SnoaL-like"/>
</dbReference>
<evidence type="ECO:0008006" key="3">
    <source>
        <dbReference type="Google" id="ProtNLM"/>
    </source>
</evidence>
<proteinExistence type="predicted"/>
<dbReference type="Pfam" id="PF07366">
    <property type="entry name" value="SnoaL"/>
    <property type="match status" value="1"/>
</dbReference>
<comment type="caution">
    <text evidence="1">The sequence shown here is derived from an EMBL/GenBank/DDBJ whole genome shotgun (WGS) entry which is preliminary data.</text>
</comment>
<gene>
    <name evidence="1" type="ORF">BE04_16750</name>
</gene>
<dbReference type="Gene3D" id="3.10.450.50">
    <property type="match status" value="1"/>
</dbReference>
<dbReference type="EMBL" id="JELX01003905">
    <property type="protein sequence ID" value="KYF50998.1"/>
    <property type="molecule type" value="Genomic_DNA"/>
</dbReference>
<accession>A0A150P690</accession>
<evidence type="ECO:0000313" key="2">
    <source>
        <dbReference type="Proteomes" id="UP000075604"/>
    </source>
</evidence>
<dbReference type="InterPro" id="IPR032710">
    <property type="entry name" value="NTF2-like_dom_sf"/>
</dbReference>
<sequence length="131" mass="14715">MHKRSVDMVRKLGEAWNKHDLDTVYGLLHEDYREHWNGKLAKQGRDATRAADQAIYDAVPDYRREVDQLFGEGESAASLWRFLGTGPAGAFEVPLACFYKVRDGLIVECWIHADSGDLARALGTSTHEKAP</sequence>
<protein>
    <recommendedName>
        <fullName evidence="3">SnoaL-like domain-containing protein</fullName>
    </recommendedName>
</protein>
<organism evidence="1 2">
    <name type="scientific">Sorangium cellulosum</name>
    <name type="common">Polyangium cellulosum</name>
    <dbReference type="NCBI Taxonomy" id="56"/>
    <lineage>
        <taxon>Bacteria</taxon>
        <taxon>Pseudomonadati</taxon>
        <taxon>Myxococcota</taxon>
        <taxon>Polyangia</taxon>
        <taxon>Polyangiales</taxon>
        <taxon>Polyangiaceae</taxon>
        <taxon>Sorangium</taxon>
    </lineage>
</organism>
<evidence type="ECO:0000313" key="1">
    <source>
        <dbReference type="EMBL" id="KYF50998.1"/>
    </source>
</evidence>
<dbReference type="Proteomes" id="UP000075604">
    <property type="component" value="Unassembled WGS sequence"/>
</dbReference>